<name>A0A1Y2T4J1_SYMTR</name>
<feature type="domain" description="Cation-transporting P-type ATPase C-terminal" evidence="2">
    <location>
        <begin position="5"/>
        <end position="96"/>
    </location>
</feature>
<dbReference type="SUPFAM" id="SSF81665">
    <property type="entry name" value="Calcium ATPase, transmembrane domain M"/>
    <property type="match status" value="1"/>
</dbReference>
<organism evidence="3 4">
    <name type="scientific">Symbiobacterium thermophilum</name>
    <dbReference type="NCBI Taxonomy" id="2734"/>
    <lineage>
        <taxon>Bacteria</taxon>
        <taxon>Bacillati</taxon>
        <taxon>Bacillota</taxon>
        <taxon>Clostridia</taxon>
        <taxon>Eubacteriales</taxon>
        <taxon>Symbiobacteriaceae</taxon>
        <taxon>Symbiobacterium</taxon>
    </lineage>
</organism>
<sequence length="114" mass="12687">MLNPARTMALATLVCAQLIHVFDCRSERRAIWETPLSSNPWLVAAVASSVTALLLAIYWPPLAAIFETAPLQAWQWLVVLLLASAGELLVAIRRLILFGRPVRCGRTSRRKHEA</sequence>
<protein>
    <recommendedName>
        <fullName evidence="2">Cation-transporting P-type ATPase C-terminal domain-containing protein</fullName>
    </recommendedName>
</protein>
<accession>A0A1Y2T4J1</accession>
<gene>
    <name evidence="3" type="ORF">A6D92_08755</name>
</gene>
<evidence type="ECO:0000313" key="3">
    <source>
        <dbReference type="EMBL" id="OTA41219.1"/>
    </source>
</evidence>
<keyword evidence="1" id="KW-0812">Transmembrane</keyword>
<dbReference type="Gene3D" id="1.20.1110.10">
    <property type="entry name" value="Calcium-transporting ATPase, transmembrane domain"/>
    <property type="match status" value="1"/>
</dbReference>
<proteinExistence type="predicted"/>
<evidence type="ECO:0000256" key="1">
    <source>
        <dbReference type="SAM" id="Phobius"/>
    </source>
</evidence>
<evidence type="ECO:0000313" key="4">
    <source>
        <dbReference type="Proteomes" id="UP000194267"/>
    </source>
</evidence>
<dbReference type="Proteomes" id="UP000194267">
    <property type="component" value="Unassembled WGS sequence"/>
</dbReference>
<feature type="transmembrane region" description="Helical" evidence="1">
    <location>
        <begin position="42"/>
        <end position="61"/>
    </location>
</feature>
<dbReference type="InterPro" id="IPR006068">
    <property type="entry name" value="ATPase_P-typ_cation-transptr_C"/>
</dbReference>
<feature type="transmembrane region" description="Helical" evidence="1">
    <location>
        <begin position="73"/>
        <end position="92"/>
    </location>
</feature>
<comment type="caution">
    <text evidence="3">The sequence shown here is derived from an EMBL/GenBank/DDBJ whole genome shotgun (WGS) entry which is preliminary data.</text>
</comment>
<reference evidence="4" key="1">
    <citation type="submission" date="2016-04" db="EMBL/GenBank/DDBJ databases">
        <authorList>
            <person name="Antunes L.P."/>
            <person name="Martins L.F."/>
            <person name="Pereira R.V."/>
            <person name="Thomas A.M."/>
            <person name="Barbosa D."/>
            <person name="Nascimento L."/>
            <person name="Silva G.M."/>
            <person name="Condomitti G.W."/>
            <person name="Digiampietri L.A."/>
            <person name="Lombardi K.C."/>
            <person name="Ramos P.L."/>
            <person name="Quaggio R.B."/>
            <person name="Oliveira J.C."/>
            <person name="Pascon R.C."/>
            <person name="Cruz J.B."/>
            <person name="Silva A.M."/>
            <person name="Setubal J.C."/>
        </authorList>
    </citation>
    <scope>NUCLEOTIDE SEQUENCE [LARGE SCALE GENOMIC DNA]</scope>
</reference>
<dbReference type="EMBL" id="LWLV01000668">
    <property type="protein sequence ID" value="OTA41219.1"/>
    <property type="molecule type" value="Genomic_DNA"/>
</dbReference>
<keyword evidence="1" id="KW-0472">Membrane</keyword>
<evidence type="ECO:0000259" key="2">
    <source>
        <dbReference type="Pfam" id="PF00689"/>
    </source>
</evidence>
<keyword evidence="1" id="KW-1133">Transmembrane helix</keyword>
<dbReference type="AlphaFoldDB" id="A0A1Y2T4J1"/>
<dbReference type="Pfam" id="PF00689">
    <property type="entry name" value="Cation_ATPase_C"/>
    <property type="match status" value="1"/>
</dbReference>
<dbReference type="InterPro" id="IPR023298">
    <property type="entry name" value="ATPase_P-typ_TM_dom_sf"/>
</dbReference>